<keyword evidence="2" id="KW-1185">Reference proteome</keyword>
<proteinExistence type="predicted"/>
<evidence type="ECO:0000313" key="2">
    <source>
        <dbReference type="Proteomes" id="UP001235744"/>
    </source>
</evidence>
<dbReference type="InterPro" id="IPR008792">
    <property type="entry name" value="PQQD"/>
</dbReference>
<dbReference type="NCBIfam" id="TIGR03859">
    <property type="entry name" value="PQQ_PqqD"/>
    <property type="match status" value="1"/>
</dbReference>
<gene>
    <name evidence="1" type="primary">pqqD</name>
    <name evidence="1" type="ORF">P8A19_07215</name>
</gene>
<dbReference type="EMBL" id="CP120988">
    <property type="protein sequence ID" value="WLQ55243.1"/>
    <property type="molecule type" value="Genomic_DNA"/>
</dbReference>
<reference evidence="1 2" key="1">
    <citation type="submission" date="2023-03" db="EMBL/GenBank/DDBJ databases">
        <title>Isolation and description of six Streptomyces strains from soil environments, able to metabolize different microbial glucans.</title>
        <authorList>
            <person name="Widen T."/>
            <person name="Larsbrink J."/>
        </authorList>
    </citation>
    <scope>NUCLEOTIDE SEQUENCE [LARGE SCALE GENOMIC DNA]</scope>
    <source>
        <strain evidence="1 2">Alt2</strain>
    </source>
</reference>
<dbReference type="Pfam" id="PF05402">
    <property type="entry name" value="PqqD"/>
    <property type="match status" value="1"/>
</dbReference>
<name>A0ABY9IM42_9ACTN</name>
<organism evidence="1 2">
    <name type="scientific">Streptomyces poriferorum</name>
    <dbReference type="NCBI Taxonomy" id="2798799"/>
    <lineage>
        <taxon>Bacteria</taxon>
        <taxon>Bacillati</taxon>
        <taxon>Actinomycetota</taxon>
        <taxon>Actinomycetes</taxon>
        <taxon>Kitasatosporales</taxon>
        <taxon>Streptomycetaceae</taxon>
        <taxon>Streptomyces</taxon>
    </lineage>
</organism>
<dbReference type="InterPro" id="IPR022479">
    <property type="entry name" value="PqqD_bac"/>
</dbReference>
<accession>A0ABY9IM42</accession>
<protein>
    <submittedName>
        <fullName evidence="1">Pyrroloquinoline quinone biosynthesis peptide chaperone PqqD</fullName>
    </submittedName>
</protein>
<evidence type="ECO:0000313" key="1">
    <source>
        <dbReference type="EMBL" id="WLQ55243.1"/>
    </source>
</evidence>
<dbReference type="RefSeq" id="WP_219567504.1">
    <property type="nucleotide sequence ID" value="NZ_CP120988.1"/>
</dbReference>
<sequence length="90" mass="10215">MTAADPDRWCPRTAPAVLLRHDRARGSHVLLMPERVVVLTGSARHVVELCDGTRTVTRITEELRARFPEAPVDAEVGPFVERMRKEGWIR</sequence>
<dbReference type="Proteomes" id="UP001235744">
    <property type="component" value="Chromosome"/>
</dbReference>